<evidence type="ECO:0000313" key="7">
    <source>
        <dbReference type="Proteomes" id="UP001221763"/>
    </source>
</evidence>
<dbReference type="GO" id="GO:0005840">
    <property type="term" value="C:ribosome"/>
    <property type="evidence" value="ECO:0007669"/>
    <property type="project" value="UniProtKB-KW"/>
</dbReference>
<accession>A0ABT5L8Q9</accession>
<evidence type="ECO:0000313" key="6">
    <source>
        <dbReference type="EMBL" id="MDC9032023.1"/>
    </source>
</evidence>
<organism evidence="6 7">
    <name type="scientific">Columbia Basin potato purple top phytoplasma</name>
    <dbReference type="NCBI Taxonomy" id="307134"/>
    <lineage>
        <taxon>Bacteria</taxon>
        <taxon>Bacillati</taxon>
        <taxon>Mycoplasmatota</taxon>
        <taxon>Mollicutes</taxon>
        <taxon>Acholeplasmatales</taxon>
        <taxon>Acholeplasmataceae</taxon>
        <taxon>Candidatus Phytoplasma</taxon>
        <taxon>16SrVI (Clover proliferation group)</taxon>
    </lineage>
</organism>
<dbReference type="Proteomes" id="UP001221763">
    <property type="component" value="Unassembled WGS sequence"/>
</dbReference>
<gene>
    <name evidence="5" type="primary">rpmG</name>
    <name evidence="6" type="ORF">M8044_000242</name>
</gene>
<comment type="similarity">
    <text evidence="1 5">Belongs to the bacterial ribosomal protein bL33 family.</text>
</comment>
<dbReference type="InterPro" id="IPR001705">
    <property type="entry name" value="Ribosomal_bL33"/>
</dbReference>
<protein>
    <recommendedName>
        <fullName evidence="4 5">Large ribosomal subunit protein bL33</fullName>
    </recommendedName>
</protein>
<evidence type="ECO:0000256" key="2">
    <source>
        <dbReference type="ARBA" id="ARBA00022980"/>
    </source>
</evidence>
<dbReference type="Gene3D" id="2.20.28.120">
    <property type="entry name" value="Ribosomal protein L33"/>
    <property type="match status" value="1"/>
</dbReference>
<sequence>MFKCHIDLLLFSQKFSQKKDNCLGDIVKKNILICDNCLSRNYHINISNRNNRLKLKKYCPQCKKHILHEESR</sequence>
<keyword evidence="3 5" id="KW-0687">Ribonucleoprotein</keyword>
<dbReference type="NCBIfam" id="NF001764">
    <property type="entry name" value="PRK00504.1"/>
    <property type="match status" value="1"/>
</dbReference>
<name>A0ABT5L8Q9_9MOLU</name>
<proteinExistence type="inferred from homology"/>
<dbReference type="Pfam" id="PF00471">
    <property type="entry name" value="Ribosomal_L33"/>
    <property type="match status" value="1"/>
</dbReference>
<dbReference type="NCBIfam" id="TIGR01023">
    <property type="entry name" value="rpmG_bact"/>
    <property type="match status" value="1"/>
</dbReference>
<dbReference type="RefSeq" id="WP_273585239.1">
    <property type="nucleotide sequence ID" value="NZ_JANHJP010000003.1"/>
</dbReference>
<evidence type="ECO:0000256" key="5">
    <source>
        <dbReference type="HAMAP-Rule" id="MF_00294"/>
    </source>
</evidence>
<dbReference type="InterPro" id="IPR038584">
    <property type="entry name" value="Ribosomal_bL33_sf"/>
</dbReference>
<dbReference type="HAMAP" id="MF_00294">
    <property type="entry name" value="Ribosomal_bL33"/>
    <property type="match status" value="1"/>
</dbReference>
<comment type="caution">
    <text evidence="6">The sequence shown here is derived from an EMBL/GenBank/DDBJ whole genome shotgun (WGS) entry which is preliminary data.</text>
</comment>
<evidence type="ECO:0000256" key="4">
    <source>
        <dbReference type="ARBA" id="ARBA00035176"/>
    </source>
</evidence>
<keyword evidence="7" id="KW-1185">Reference proteome</keyword>
<dbReference type="EMBL" id="JANHJP010000003">
    <property type="protein sequence ID" value="MDC9032023.1"/>
    <property type="molecule type" value="Genomic_DNA"/>
</dbReference>
<keyword evidence="2 5" id="KW-0689">Ribosomal protein</keyword>
<evidence type="ECO:0000256" key="3">
    <source>
        <dbReference type="ARBA" id="ARBA00023274"/>
    </source>
</evidence>
<evidence type="ECO:0000256" key="1">
    <source>
        <dbReference type="ARBA" id="ARBA00007596"/>
    </source>
</evidence>
<dbReference type="SUPFAM" id="SSF57829">
    <property type="entry name" value="Zn-binding ribosomal proteins"/>
    <property type="match status" value="1"/>
</dbReference>
<reference evidence="6 7" key="1">
    <citation type="journal article" date="2023" name="Plant">
        <title>Draft Genome Sequence Resource of CBPPT1, a 'Candidatus Phytoplasma trifolii'-Related Strain Associated with Potato Purple Top Disease in the Columbia Basin, U.S.A.</title>
        <authorList>
            <person name="Wei W."/>
            <person name="Shao J."/>
            <person name="Bottner-Parker K.D."/>
            <person name="Zhao Y."/>
        </authorList>
    </citation>
    <scope>NUCLEOTIDE SEQUENCE [LARGE SCALE GENOMIC DNA]</scope>
    <source>
        <strain evidence="6 7">CBPPT1</strain>
    </source>
</reference>
<dbReference type="InterPro" id="IPR011332">
    <property type="entry name" value="Ribosomal_zn-bd"/>
</dbReference>